<dbReference type="CDD" id="cd00067">
    <property type="entry name" value="GAL4"/>
    <property type="match status" value="1"/>
</dbReference>
<gene>
    <name evidence="2" type="ORF">M409DRAFT_29196</name>
</gene>
<evidence type="ECO:0000256" key="1">
    <source>
        <dbReference type="ARBA" id="ARBA00023242"/>
    </source>
</evidence>
<organism evidence="2 3">
    <name type="scientific">Zasmidium cellare ATCC 36951</name>
    <dbReference type="NCBI Taxonomy" id="1080233"/>
    <lineage>
        <taxon>Eukaryota</taxon>
        <taxon>Fungi</taxon>
        <taxon>Dikarya</taxon>
        <taxon>Ascomycota</taxon>
        <taxon>Pezizomycotina</taxon>
        <taxon>Dothideomycetes</taxon>
        <taxon>Dothideomycetidae</taxon>
        <taxon>Mycosphaerellales</taxon>
        <taxon>Mycosphaerellaceae</taxon>
        <taxon>Zasmidium</taxon>
    </lineage>
</organism>
<dbReference type="PANTHER" id="PTHR38791:SF5">
    <property type="entry name" value="TRANSCRIPTION FACTOR DBAG-RELATED"/>
    <property type="match status" value="1"/>
</dbReference>
<dbReference type="InterPro" id="IPR001138">
    <property type="entry name" value="Zn2Cys6_DnaBD"/>
</dbReference>
<dbReference type="OrthoDB" id="3525185at2759"/>
<dbReference type="InterPro" id="IPR053175">
    <property type="entry name" value="DHMBA_Reg_Transcription_Factor"/>
</dbReference>
<reference evidence="2" key="1">
    <citation type="journal article" date="2020" name="Stud. Mycol.">
        <title>101 Dothideomycetes genomes: a test case for predicting lifestyles and emergence of pathogens.</title>
        <authorList>
            <person name="Haridas S."/>
            <person name="Albert R."/>
            <person name="Binder M."/>
            <person name="Bloem J."/>
            <person name="Labutti K."/>
            <person name="Salamov A."/>
            <person name="Andreopoulos B."/>
            <person name="Baker S."/>
            <person name="Barry K."/>
            <person name="Bills G."/>
            <person name="Bluhm B."/>
            <person name="Cannon C."/>
            <person name="Castanera R."/>
            <person name="Culley D."/>
            <person name="Daum C."/>
            <person name="Ezra D."/>
            <person name="Gonzalez J."/>
            <person name="Henrissat B."/>
            <person name="Kuo A."/>
            <person name="Liang C."/>
            <person name="Lipzen A."/>
            <person name="Lutzoni F."/>
            <person name="Magnuson J."/>
            <person name="Mondo S."/>
            <person name="Nolan M."/>
            <person name="Ohm R."/>
            <person name="Pangilinan J."/>
            <person name="Park H.-J."/>
            <person name="Ramirez L."/>
            <person name="Alfaro M."/>
            <person name="Sun H."/>
            <person name="Tritt A."/>
            <person name="Yoshinaga Y."/>
            <person name="Zwiers L.-H."/>
            <person name="Turgeon B."/>
            <person name="Goodwin S."/>
            <person name="Spatafora J."/>
            <person name="Crous P."/>
            <person name="Grigoriev I."/>
        </authorList>
    </citation>
    <scope>NUCLEOTIDE SEQUENCE</scope>
    <source>
        <strain evidence="2">ATCC 36951</strain>
    </source>
</reference>
<dbReference type="RefSeq" id="XP_033661235.1">
    <property type="nucleotide sequence ID" value="XM_033809353.1"/>
</dbReference>
<sequence length="399" mass="43876">MVYHGPSKGCLTCQSRRKKTCQRCQKSKRACSGYLEHPSETFFLSPFTPAFPSSSLARKCTLPVATDAQLQEDVIPREATDTIIDEVALRSFVYEFCLPAAEGIGPGGFLAGLEAILLRQPLDSILVRACQALSHGLTGRQKNRALVTKRGQWRYEQVVSRFAREIAGPGFAFTVEAVLTAMLLGLYEVVVADGKSTSTLHDHVQGMMAILHPSKAPRDIASLLRLGATGQHRTDSTTELLDVASSVEALRLRLNHVRLAGSSSAEQLLLIREGAMSLSQGLQTWQSRQPELYRPRSIGQISPSSLLCSDDPPIGLWPGSVDTYFDLAVAEAWNTYRVAQYLMYVVSQKAKDYSRRCLEWLGEHMGIGQAEVVAKSQDYGSTSQDLEDVRMLVTIGLLI</sequence>
<evidence type="ECO:0000313" key="2">
    <source>
        <dbReference type="EMBL" id="KAF2160346.1"/>
    </source>
</evidence>
<dbReference type="PANTHER" id="PTHR38791">
    <property type="entry name" value="ZN(II)2CYS6 TRANSCRIPTION FACTOR (EUROFUNG)-RELATED-RELATED"/>
    <property type="match status" value="1"/>
</dbReference>
<evidence type="ECO:0000313" key="3">
    <source>
        <dbReference type="Proteomes" id="UP000799537"/>
    </source>
</evidence>
<dbReference type="Proteomes" id="UP000799537">
    <property type="component" value="Unassembled WGS sequence"/>
</dbReference>
<accession>A0A6A6C4N9</accession>
<name>A0A6A6C4N9_ZASCE</name>
<proteinExistence type="predicted"/>
<evidence type="ECO:0008006" key="4">
    <source>
        <dbReference type="Google" id="ProtNLM"/>
    </source>
</evidence>
<dbReference type="GeneID" id="54562625"/>
<protein>
    <recommendedName>
        <fullName evidence="4">Zn(2)-C6 fungal-type domain-containing protein</fullName>
    </recommendedName>
</protein>
<dbReference type="GO" id="GO:0000981">
    <property type="term" value="F:DNA-binding transcription factor activity, RNA polymerase II-specific"/>
    <property type="evidence" value="ECO:0007669"/>
    <property type="project" value="InterPro"/>
</dbReference>
<dbReference type="EMBL" id="ML993627">
    <property type="protein sequence ID" value="KAF2160346.1"/>
    <property type="molecule type" value="Genomic_DNA"/>
</dbReference>
<dbReference type="AlphaFoldDB" id="A0A6A6C4N9"/>
<dbReference type="GO" id="GO:0008270">
    <property type="term" value="F:zinc ion binding"/>
    <property type="evidence" value="ECO:0007669"/>
    <property type="project" value="InterPro"/>
</dbReference>
<keyword evidence="1" id="KW-0539">Nucleus</keyword>
<keyword evidence="3" id="KW-1185">Reference proteome</keyword>